<dbReference type="PANTHER" id="PTHR32502">
    <property type="entry name" value="N-ACETYLGALACTOSAMINE PERMEASE II COMPONENT-RELATED"/>
    <property type="match status" value="1"/>
</dbReference>
<dbReference type="STRING" id="1122214.Mame_03631"/>
<sequence>MTAPLEQNRHDALARLFGGRGGPLPRGIASVCSAHALVIEAALRRAAADGAVALIEATCNQVNQDGGYTGMTPQDFRAFVEKIAGAIGFPSERIIFGGDHLGPNPWKSLAADEAMARAETMIAAYAAAGFEKLHLDTSMGCAGEPTALADDLTAERAARLAKVAEQAAKDAGHRPPVYIIGTEVPPPGGATHALDDIEPTDADAVKNTYAVHRDAFAAAGIATALDHVIAIVVQPGVEFGNANVAIYKPERARALVGALSDLPGLIYEAHSTDYQPVEALTQLVDDGFAILKVGPGLTFALREALYGLDAIAATLEGKDGQGPLFSAMESLMLEKPGHWRSHYTGSDAEQRLQRHFSYSDRIRYYWPEKEAATAIDALFARLEGDIPETLISQHMARIYPDVVAGRVAPHARDLCLAAIDAALLPYAQATGSGTRQAA</sequence>
<dbReference type="RefSeq" id="WP_018067622.1">
    <property type="nucleotide sequence ID" value="NZ_AQWH01000047.1"/>
</dbReference>
<evidence type="ECO:0000313" key="2">
    <source>
        <dbReference type="EMBL" id="AQZ52936.1"/>
    </source>
</evidence>
<comment type="pathway">
    <text evidence="1">Carbohydrate metabolism.</text>
</comment>
<dbReference type="InterPro" id="IPR050303">
    <property type="entry name" value="GatZ_KbaZ_carbometab"/>
</dbReference>
<dbReference type="Gene3D" id="1.10.400.20">
    <property type="entry name" value="putative tagatose 6-phosphate kinase domain like"/>
    <property type="match status" value="1"/>
</dbReference>
<evidence type="ECO:0000313" key="3">
    <source>
        <dbReference type="Proteomes" id="UP000191135"/>
    </source>
</evidence>
<name>A0A1U9Z5I7_9HYPH</name>
<protein>
    <submittedName>
        <fullName evidence="2">D-tagatose-1,6-bisphosphate aldolase subunit KbaZ</fullName>
    </submittedName>
</protein>
<proteinExistence type="predicted"/>
<dbReference type="SUPFAM" id="SSF51569">
    <property type="entry name" value="Aldolase"/>
    <property type="match status" value="1"/>
</dbReference>
<dbReference type="GO" id="GO:0009401">
    <property type="term" value="P:phosphoenolpyruvate-dependent sugar phosphotransferase system"/>
    <property type="evidence" value="ECO:0007669"/>
    <property type="project" value="TreeGrafter"/>
</dbReference>
<accession>A0A1U9Z5I7</accession>
<dbReference type="Gene3D" id="3.20.20.70">
    <property type="entry name" value="Aldolase class I"/>
    <property type="match status" value="1"/>
</dbReference>
<dbReference type="OrthoDB" id="1672942at2"/>
<reference evidence="2 3" key="1">
    <citation type="submission" date="2017-03" db="EMBL/GenBank/DDBJ databases">
        <title>Foreign affairs: Plasmid Transfer between Roseobacters and Rhizobia.</title>
        <authorList>
            <person name="Bartling P."/>
            <person name="Bunk B."/>
            <person name="Overmann J."/>
            <person name="Brinkmann H."/>
            <person name="Petersen J."/>
        </authorList>
    </citation>
    <scope>NUCLEOTIDE SEQUENCE [LARGE SCALE GENOMIC DNA]</scope>
    <source>
        <strain evidence="2 3">MACL11</strain>
    </source>
</reference>
<dbReference type="Proteomes" id="UP000191135">
    <property type="component" value="Chromosome"/>
</dbReference>
<dbReference type="EMBL" id="CP020330">
    <property type="protein sequence ID" value="AQZ52936.1"/>
    <property type="molecule type" value="Genomic_DNA"/>
</dbReference>
<organism evidence="2 3">
    <name type="scientific">Martelella mediterranea DSM 17316</name>
    <dbReference type="NCBI Taxonomy" id="1122214"/>
    <lineage>
        <taxon>Bacteria</taxon>
        <taxon>Pseudomonadati</taxon>
        <taxon>Pseudomonadota</taxon>
        <taxon>Alphaproteobacteria</taxon>
        <taxon>Hyphomicrobiales</taxon>
        <taxon>Aurantimonadaceae</taxon>
        <taxon>Martelella</taxon>
    </lineage>
</organism>
<evidence type="ECO:0000256" key="1">
    <source>
        <dbReference type="ARBA" id="ARBA00005007"/>
    </source>
</evidence>
<dbReference type="eggNOG" id="COG4573">
    <property type="taxonomic scope" value="Bacteria"/>
</dbReference>
<dbReference type="NCBIfam" id="TIGR02810">
    <property type="entry name" value="agaZ_gatZ"/>
    <property type="match status" value="1"/>
</dbReference>
<keyword evidence="3" id="KW-1185">Reference proteome</keyword>
<dbReference type="GO" id="GO:0005975">
    <property type="term" value="P:carbohydrate metabolic process"/>
    <property type="evidence" value="ECO:0007669"/>
    <property type="project" value="InterPro"/>
</dbReference>
<dbReference type="PIRSF" id="PIRSF009264">
    <property type="entry name" value="TagBP_ald_AgaZ"/>
    <property type="match status" value="1"/>
</dbReference>
<dbReference type="Pfam" id="PF08013">
    <property type="entry name" value="GatZ_KbaZ-like"/>
    <property type="match status" value="1"/>
</dbReference>
<dbReference type="PANTHER" id="PTHR32502:SF2">
    <property type="entry name" value="D-TAGATOSE-1,6-BISPHOSPHATE ALDOLASE SUBUNIT KBAZ"/>
    <property type="match status" value="1"/>
</dbReference>
<dbReference type="KEGG" id="mmed:Mame_03631"/>
<dbReference type="AlphaFoldDB" id="A0A1U9Z5I7"/>
<dbReference type="GO" id="GO:0005886">
    <property type="term" value="C:plasma membrane"/>
    <property type="evidence" value="ECO:0007669"/>
    <property type="project" value="TreeGrafter"/>
</dbReference>
<gene>
    <name evidence="2" type="primary">kbaZ_1</name>
    <name evidence="2" type="ORF">Mame_03631</name>
</gene>
<dbReference type="InterPro" id="IPR013785">
    <property type="entry name" value="Aldolase_TIM"/>
</dbReference>
<dbReference type="InterPro" id="IPR012062">
    <property type="entry name" value="GatZ/KbaZ-like"/>
</dbReference>